<evidence type="ECO:0000256" key="10">
    <source>
        <dbReference type="ARBA" id="ARBA00023027"/>
    </source>
</evidence>
<dbReference type="InterPro" id="IPR036652">
    <property type="entry name" value="YjeF_N_dom_sf"/>
</dbReference>
<dbReference type="GO" id="GO:0052855">
    <property type="term" value="F:ADP-dependent NAD(P)H-hydrate dehydratase activity"/>
    <property type="evidence" value="ECO:0007669"/>
    <property type="project" value="UniProtKB-UniRule"/>
</dbReference>
<evidence type="ECO:0000256" key="9">
    <source>
        <dbReference type="ARBA" id="ARBA00022958"/>
    </source>
</evidence>
<keyword evidence="6 17" id="KW-0547">Nucleotide-binding</keyword>
<dbReference type="NCBIfam" id="TIGR00197">
    <property type="entry name" value="yjeF_nterm"/>
    <property type="match status" value="1"/>
</dbReference>
<dbReference type="Pfam" id="PF03853">
    <property type="entry name" value="YjeF_N"/>
    <property type="match status" value="1"/>
</dbReference>
<comment type="catalytic activity">
    <reaction evidence="15 17 19">
        <text>(6S)-NADHX + ADP = AMP + phosphate + NADH + H(+)</text>
        <dbReference type="Rhea" id="RHEA:32223"/>
        <dbReference type="ChEBI" id="CHEBI:15378"/>
        <dbReference type="ChEBI" id="CHEBI:43474"/>
        <dbReference type="ChEBI" id="CHEBI:57945"/>
        <dbReference type="ChEBI" id="CHEBI:64074"/>
        <dbReference type="ChEBI" id="CHEBI:456215"/>
        <dbReference type="ChEBI" id="CHEBI:456216"/>
        <dbReference type="EC" id="4.2.1.136"/>
    </reaction>
</comment>
<feature type="domain" description="YjeF N-terminal" evidence="21">
    <location>
        <begin position="9"/>
        <end position="218"/>
    </location>
</feature>
<feature type="binding site" evidence="17">
    <location>
        <begin position="412"/>
        <end position="416"/>
    </location>
    <ligand>
        <name>AMP</name>
        <dbReference type="ChEBI" id="CHEBI:456215"/>
    </ligand>
</feature>
<evidence type="ECO:0000313" key="22">
    <source>
        <dbReference type="EMBL" id="GHA49870.1"/>
    </source>
</evidence>
<dbReference type="InterPro" id="IPR029056">
    <property type="entry name" value="Ribokinase-like"/>
</dbReference>
<dbReference type="RefSeq" id="WP_189606200.1">
    <property type="nucleotide sequence ID" value="NZ_BMXB01000022.1"/>
</dbReference>
<reference evidence="22" key="1">
    <citation type="journal article" date="2014" name="Int. J. Syst. Evol. Microbiol.">
        <title>Complete genome sequence of Corynebacterium casei LMG S-19264T (=DSM 44701T), isolated from a smear-ripened cheese.</title>
        <authorList>
            <consortium name="US DOE Joint Genome Institute (JGI-PGF)"/>
            <person name="Walter F."/>
            <person name="Albersmeier A."/>
            <person name="Kalinowski J."/>
            <person name="Ruckert C."/>
        </authorList>
    </citation>
    <scope>NUCLEOTIDE SEQUENCE</scope>
    <source>
        <strain evidence="22">KCTC 12719</strain>
    </source>
</reference>
<dbReference type="InterPro" id="IPR017953">
    <property type="entry name" value="Carbohydrate_kinase_pred_CS"/>
</dbReference>
<dbReference type="PIRSF" id="PIRSF017184">
    <property type="entry name" value="Nnr"/>
    <property type="match status" value="1"/>
</dbReference>
<comment type="catalytic activity">
    <reaction evidence="2 18 19">
        <text>(6R)-NADPHX = (6S)-NADPHX</text>
        <dbReference type="Rhea" id="RHEA:32227"/>
        <dbReference type="ChEBI" id="CHEBI:64076"/>
        <dbReference type="ChEBI" id="CHEBI:64077"/>
        <dbReference type="EC" id="5.1.99.6"/>
    </reaction>
</comment>
<evidence type="ECO:0000256" key="5">
    <source>
        <dbReference type="ARBA" id="ARBA00022723"/>
    </source>
</evidence>
<evidence type="ECO:0000313" key="23">
    <source>
        <dbReference type="Proteomes" id="UP000610456"/>
    </source>
</evidence>
<keyword evidence="12 17" id="KW-0456">Lyase</keyword>
<evidence type="ECO:0000256" key="14">
    <source>
        <dbReference type="ARBA" id="ARBA00025153"/>
    </source>
</evidence>
<gene>
    <name evidence="18" type="primary">nnrE</name>
    <name evidence="17" type="synonym">nnrD</name>
    <name evidence="22" type="ORF">GCM10007103_33340</name>
</gene>
<comment type="cofactor">
    <cofactor evidence="17">
        <name>Mg(2+)</name>
        <dbReference type="ChEBI" id="CHEBI:18420"/>
    </cofactor>
</comment>
<protein>
    <recommendedName>
        <fullName evidence="19">Bifunctional NAD(P)H-hydrate repair enzyme</fullName>
    </recommendedName>
    <alternativeName>
        <fullName evidence="19">Nicotinamide nucleotide repair protein</fullName>
    </alternativeName>
    <domain>
        <recommendedName>
            <fullName evidence="19">ADP-dependent (S)-NAD(P)H-hydrate dehydratase</fullName>
            <ecNumber evidence="19">4.2.1.136</ecNumber>
        </recommendedName>
        <alternativeName>
            <fullName evidence="19">ADP-dependent NAD(P)HX dehydratase</fullName>
        </alternativeName>
    </domain>
    <domain>
        <recommendedName>
            <fullName evidence="19">NAD(P)H-hydrate epimerase</fullName>
            <ecNumber evidence="19">5.1.99.6</ecNumber>
        </recommendedName>
    </domain>
</protein>
<evidence type="ECO:0000259" key="20">
    <source>
        <dbReference type="PROSITE" id="PS51383"/>
    </source>
</evidence>
<dbReference type="InterPro" id="IPR000631">
    <property type="entry name" value="CARKD"/>
</dbReference>
<dbReference type="EC" id="4.2.1.136" evidence="19"/>
<dbReference type="PROSITE" id="PS51385">
    <property type="entry name" value="YJEF_N"/>
    <property type="match status" value="1"/>
</dbReference>
<dbReference type="AlphaFoldDB" id="A0A918SLD8"/>
<feature type="binding site" evidence="17">
    <location>
        <position position="441"/>
    </location>
    <ligand>
        <name>(6S)-NADPHX</name>
        <dbReference type="ChEBI" id="CHEBI:64076"/>
    </ligand>
</feature>
<dbReference type="Proteomes" id="UP000610456">
    <property type="component" value="Unassembled WGS sequence"/>
</dbReference>
<dbReference type="HAMAP" id="MF_01965">
    <property type="entry name" value="NADHX_dehydratase"/>
    <property type="match status" value="1"/>
</dbReference>
<evidence type="ECO:0000256" key="6">
    <source>
        <dbReference type="ARBA" id="ARBA00022741"/>
    </source>
</evidence>
<dbReference type="PROSITE" id="PS01050">
    <property type="entry name" value="YJEF_C_2"/>
    <property type="match status" value="1"/>
</dbReference>
<dbReference type="Gene3D" id="3.40.50.10260">
    <property type="entry name" value="YjeF N-terminal domain"/>
    <property type="match status" value="1"/>
</dbReference>
<dbReference type="PROSITE" id="PS51383">
    <property type="entry name" value="YJEF_C_3"/>
    <property type="match status" value="1"/>
</dbReference>
<keyword evidence="9 18" id="KW-0630">Potassium</keyword>
<dbReference type="Gene3D" id="3.40.1190.20">
    <property type="match status" value="1"/>
</dbReference>
<dbReference type="GO" id="GO:0005524">
    <property type="term" value="F:ATP binding"/>
    <property type="evidence" value="ECO:0007669"/>
    <property type="project" value="UniProtKB-UniRule"/>
</dbReference>
<comment type="function">
    <text evidence="17">Catalyzes the dehydration of the S-form of NAD(P)HX at the expense of ADP, which is converted to AMP. Together with NAD(P)HX epimerase, which catalyzes the epimerization of the S- and R-forms, the enzyme allows the repair of both epimers of NAD(P)HX, a damaged form of NAD(P)H that is a result of enzymatic or heat-dependent hydration.</text>
</comment>
<dbReference type="NCBIfam" id="TIGR00196">
    <property type="entry name" value="yjeF_cterm"/>
    <property type="match status" value="1"/>
</dbReference>
<organism evidence="22 23">
    <name type="scientific">Salinimicrobium marinum</name>
    <dbReference type="NCBI Taxonomy" id="680283"/>
    <lineage>
        <taxon>Bacteria</taxon>
        <taxon>Pseudomonadati</taxon>
        <taxon>Bacteroidota</taxon>
        <taxon>Flavobacteriia</taxon>
        <taxon>Flavobacteriales</taxon>
        <taxon>Flavobacteriaceae</taxon>
        <taxon>Salinimicrobium</taxon>
    </lineage>
</organism>
<feature type="binding site" evidence="17">
    <location>
        <position position="377"/>
    </location>
    <ligand>
        <name>(6S)-NADPHX</name>
        <dbReference type="ChEBI" id="CHEBI:64076"/>
    </ligand>
</feature>
<dbReference type="InterPro" id="IPR004443">
    <property type="entry name" value="YjeF_N_dom"/>
</dbReference>
<keyword evidence="10 17" id="KW-0520">NAD</keyword>
<feature type="binding site" evidence="17">
    <location>
        <position position="440"/>
    </location>
    <ligand>
        <name>AMP</name>
        <dbReference type="ChEBI" id="CHEBI:456215"/>
    </ligand>
</feature>
<dbReference type="PANTHER" id="PTHR12592:SF0">
    <property type="entry name" value="ATP-DEPENDENT (S)-NAD(P)H-HYDRATE DEHYDRATASE"/>
    <property type="match status" value="1"/>
</dbReference>
<comment type="similarity">
    <text evidence="18">Belongs to the NnrE/AIBP family.</text>
</comment>
<comment type="function">
    <text evidence="18">Catalyzes the epimerization of the S- and R-forms of NAD(P)HX, a damaged form of NAD(P)H that is a result of enzymatic or heat-dependent hydration. This is a prerequisite for the S-specific NAD(P)H-hydrate dehydratase to allow the repair of both epimers of NAD(P)HX.</text>
</comment>
<keyword evidence="5 18" id="KW-0479">Metal-binding</keyword>
<dbReference type="SUPFAM" id="SSF64153">
    <property type="entry name" value="YjeF N-terminal domain-like"/>
    <property type="match status" value="1"/>
</dbReference>
<evidence type="ECO:0000256" key="18">
    <source>
        <dbReference type="HAMAP-Rule" id="MF_01966"/>
    </source>
</evidence>
<evidence type="ECO:0000256" key="19">
    <source>
        <dbReference type="PIRNR" id="PIRNR017184"/>
    </source>
</evidence>
<dbReference type="GO" id="GO:0046496">
    <property type="term" value="P:nicotinamide nucleotide metabolic process"/>
    <property type="evidence" value="ECO:0007669"/>
    <property type="project" value="UniProtKB-UniRule"/>
</dbReference>
<comment type="catalytic activity">
    <reaction evidence="16 17 19">
        <text>(6S)-NADPHX + ADP = AMP + phosphate + NADPH + H(+)</text>
        <dbReference type="Rhea" id="RHEA:32235"/>
        <dbReference type="ChEBI" id="CHEBI:15378"/>
        <dbReference type="ChEBI" id="CHEBI:43474"/>
        <dbReference type="ChEBI" id="CHEBI:57783"/>
        <dbReference type="ChEBI" id="CHEBI:64076"/>
        <dbReference type="ChEBI" id="CHEBI:456215"/>
        <dbReference type="ChEBI" id="CHEBI:456216"/>
        <dbReference type="EC" id="4.2.1.136"/>
    </reaction>
</comment>
<dbReference type="EC" id="5.1.99.6" evidence="19"/>
<dbReference type="HAMAP" id="MF_01966">
    <property type="entry name" value="NADHX_epimerase"/>
    <property type="match status" value="1"/>
</dbReference>
<dbReference type="Pfam" id="PF01256">
    <property type="entry name" value="Carb_kinase"/>
    <property type="match status" value="1"/>
</dbReference>
<feature type="binding site" evidence="18">
    <location>
        <position position="160"/>
    </location>
    <ligand>
        <name>(6S)-NADPHX</name>
        <dbReference type="ChEBI" id="CHEBI:64076"/>
    </ligand>
</feature>
<evidence type="ECO:0000256" key="13">
    <source>
        <dbReference type="ARBA" id="ARBA00023268"/>
    </source>
</evidence>
<comment type="subunit">
    <text evidence="17">Homotetramer.</text>
</comment>
<dbReference type="GO" id="GO:0046872">
    <property type="term" value="F:metal ion binding"/>
    <property type="evidence" value="ECO:0007669"/>
    <property type="project" value="UniProtKB-UniRule"/>
</dbReference>
<evidence type="ECO:0000256" key="11">
    <source>
        <dbReference type="ARBA" id="ARBA00023235"/>
    </source>
</evidence>
<feature type="binding site" evidence="18">
    <location>
        <begin position="58"/>
        <end position="62"/>
    </location>
    <ligand>
        <name>(6S)-NADPHX</name>
        <dbReference type="ChEBI" id="CHEBI:64076"/>
    </ligand>
</feature>
<sequence>MKIFSAEQIKEADRQTVSKQGISSDELMERAGKLVFEEIHKRLEGSGGPIKIFCGIGNNGGDGLVIGRYLIEHLYDVTIYVVNYSDKRSDDFLKSYDKVKNTTKNWPILLKSEDDFPEIKKEDFVIDAVFGIGLNRPLVDWVANLIKHINSSQAFVLSIDMPSGLFADQPTKAQDAVVQANFTLTFQAPKLVFYLPDTGKFAGDLQVIDIGLDRNYLIETPTSAHLIRKQEAKAMYIPREEFTHKGTYGHALLVGGSYGKIGSISLTATATLRAGAGMATVFVPKCGYEIMQTLLPEAMVITDKAEKHLTDIVFDLEPSVIGFGVGVGQSDETLQAFEALLEKTEKPMVIDADGLNLLAANKHLLKKLPKDSVLTPHPKELERLVGSWEDDFEKLEMARAFVKEHKVVLLIKGSRTITVTEEDIYINSTGNPGMATAGSGDVLTGVITGLISQGYDPLTAAVFGVYLHGKAGDIAVNQLSYQGLIAGDIAQHIGAAYLDLFSTPNA</sequence>
<comment type="similarity">
    <text evidence="17">Belongs to the NnrD/CARKD family.</text>
</comment>
<evidence type="ECO:0000259" key="21">
    <source>
        <dbReference type="PROSITE" id="PS51385"/>
    </source>
</evidence>
<dbReference type="PANTHER" id="PTHR12592">
    <property type="entry name" value="ATP-DEPENDENT (S)-NAD(P)H-HYDRATE DEHYDRATASE FAMILY MEMBER"/>
    <property type="match status" value="1"/>
</dbReference>
<comment type="cofactor">
    <cofactor evidence="18 19">
        <name>K(+)</name>
        <dbReference type="ChEBI" id="CHEBI:29103"/>
    </cofactor>
    <text evidence="18 19">Binds 1 potassium ion per subunit.</text>
</comment>
<feature type="binding site" evidence="18">
    <location>
        <position position="163"/>
    </location>
    <ligand>
        <name>K(+)</name>
        <dbReference type="ChEBI" id="CHEBI:29103"/>
    </ligand>
</feature>
<comment type="similarity">
    <text evidence="4 19">In the C-terminal section; belongs to the NnrD/CARKD family.</text>
</comment>
<comment type="caution">
    <text evidence="22">The sequence shown here is derived from an EMBL/GenBank/DDBJ whole genome shotgun (WGS) entry which is preliminary data.</text>
</comment>
<dbReference type="GO" id="GO:0052856">
    <property type="term" value="F:NAD(P)HX epimerase activity"/>
    <property type="evidence" value="ECO:0007669"/>
    <property type="project" value="UniProtKB-UniRule"/>
</dbReference>
<evidence type="ECO:0000256" key="7">
    <source>
        <dbReference type="ARBA" id="ARBA00022840"/>
    </source>
</evidence>
<comment type="catalytic activity">
    <reaction evidence="1 18 19">
        <text>(6R)-NADHX = (6S)-NADHX</text>
        <dbReference type="Rhea" id="RHEA:32215"/>
        <dbReference type="ChEBI" id="CHEBI:64074"/>
        <dbReference type="ChEBI" id="CHEBI:64075"/>
        <dbReference type="EC" id="5.1.99.6"/>
    </reaction>
</comment>
<feature type="domain" description="YjeF C-terminal" evidence="20">
    <location>
        <begin position="228"/>
        <end position="500"/>
    </location>
</feature>
<dbReference type="CDD" id="cd01171">
    <property type="entry name" value="YXKO-related"/>
    <property type="match status" value="1"/>
</dbReference>
<accession>A0A918SLD8</accession>
<dbReference type="GO" id="GO:0110051">
    <property type="term" value="P:metabolite repair"/>
    <property type="evidence" value="ECO:0007669"/>
    <property type="project" value="TreeGrafter"/>
</dbReference>
<comment type="caution">
    <text evidence="17">Lacks conserved residue(s) required for the propagation of feature annotation.</text>
</comment>
<keyword evidence="13" id="KW-0511">Multifunctional enzyme</keyword>
<feature type="binding site" evidence="18">
    <location>
        <begin position="131"/>
        <end position="137"/>
    </location>
    <ligand>
        <name>(6S)-NADPHX</name>
        <dbReference type="ChEBI" id="CHEBI:64076"/>
    </ligand>
</feature>
<evidence type="ECO:0000256" key="3">
    <source>
        <dbReference type="ARBA" id="ARBA00006001"/>
    </source>
</evidence>
<evidence type="ECO:0000256" key="1">
    <source>
        <dbReference type="ARBA" id="ARBA00000013"/>
    </source>
</evidence>
<dbReference type="SUPFAM" id="SSF53613">
    <property type="entry name" value="Ribokinase-like"/>
    <property type="match status" value="1"/>
</dbReference>
<keyword evidence="7 17" id="KW-0067">ATP-binding</keyword>
<keyword evidence="23" id="KW-1185">Reference proteome</keyword>
<proteinExistence type="inferred from homology"/>
<keyword evidence="11 18" id="KW-0413">Isomerase</keyword>
<evidence type="ECO:0000256" key="12">
    <source>
        <dbReference type="ARBA" id="ARBA00023239"/>
    </source>
</evidence>
<evidence type="ECO:0000256" key="8">
    <source>
        <dbReference type="ARBA" id="ARBA00022857"/>
    </source>
</evidence>
<evidence type="ECO:0000256" key="4">
    <source>
        <dbReference type="ARBA" id="ARBA00009524"/>
    </source>
</evidence>
<feature type="binding site" evidence="18">
    <location>
        <position position="127"/>
    </location>
    <ligand>
        <name>K(+)</name>
        <dbReference type="ChEBI" id="CHEBI:29103"/>
    </ligand>
</feature>
<evidence type="ECO:0000256" key="17">
    <source>
        <dbReference type="HAMAP-Rule" id="MF_01965"/>
    </source>
</evidence>
<dbReference type="EMBL" id="BMXB01000022">
    <property type="protein sequence ID" value="GHA49870.1"/>
    <property type="molecule type" value="Genomic_DNA"/>
</dbReference>
<evidence type="ECO:0000256" key="16">
    <source>
        <dbReference type="ARBA" id="ARBA00049209"/>
    </source>
</evidence>
<comment type="function">
    <text evidence="14 19">Bifunctional enzyme that catalyzes the epimerization of the S- and R-forms of NAD(P)HX and the dehydration of the S-form of NAD(P)HX at the expense of ADP, which is converted to AMP. This allows the repair of both epimers of NAD(P)HX, a damaged form of NAD(P)H that is a result of enzymatic or heat-dependent hydration.</text>
</comment>
<evidence type="ECO:0000256" key="2">
    <source>
        <dbReference type="ARBA" id="ARBA00000909"/>
    </source>
</evidence>
<feature type="binding site" evidence="18">
    <location>
        <position position="59"/>
    </location>
    <ligand>
        <name>K(+)</name>
        <dbReference type="ChEBI" id="CHEBI:29103"/>
    </ligand>
</feature>
<keyword evidence="8 17" id="KW-0521">NADP</keyword>
<dbReference type="InterPro" id="IPR030677">
    <property type="entry name" value="Nnr"/>
</dbReference>
<reference evidence="22" key="2">
    <citation type="submission" date="2020-09" db="EMBL/GenBank/DDBJ databases">
        <authorList>
            <person name="Sun Q."/>
            <person name="Kim S."/>
        </authorList>
    </citation>
    <scope>NUCLEOTIDE SEQUENCE</scope>
    <source>
        <strain evidence="22">KCTC 12719</strain>
    </source>
</reference>
<comment type="similarity">
    <text evidence="3 19">In the N-terminal section; belongs to the NnrE/AIBP family.</text>
</comment>
<evidence type="ECO:0000256" key="15">
    <source>
        <dbReference type="ARBA" id="ARBA00048238"/>
    </source>
</evidence>
<feature type="binding site" evidence="17">
    <location>
        <position position="324"/>
    </location>
    <ligand>
        <name>(6S)-NADPHX</name>
        <dbReference type="ChEBI" id="CHEBI:64076"/>
    </ligand>
</feature>
<name>A0A918SLD8_9FLAO</name>